<evidence type="ECO:0000256" key="1">
    <source>
        <dbReference type="ARBA" id="ARBA00012344"/>
    </source>
</evidence>
<sequence>MNSGYSDTGNTSPSPSTLNINEEQKPDMEASTALRPSSSRIHRGLCSPLLAAWVQGSLDHRGTPETPGRVVTLIDRAHWEALDDHHATAGEKVWGAAYHIPSSKVAEVREYLDIRENNGYSIQYTPFHPAASTTLPANTKTPIHCLVYIGLPDNPVFLGPQEPQQLAEHIVRTRGPSGENKEYLYSLEQALVELSPESGDDHISDLARRCHAIEAKARVVPSREPLKPDHLAEGIEADAGFGSQLRRVGSTEEQEEVEK</sequence>
<dbReference type="Proteomes" id="UP001172684">
    <property type="component" value="Unassembled WGS sequence"/>
</dbReference>
<dbReference type="PANTHER" id="PTHR12192:SF2">
    <property type="entry name" value="GLUTATHIONE-SPECIFIC GAMMA-GLUTAMYLCYCLOTRANSFERASE 2"/>
    <property type="match status" value="1"/>
</dbReference>
<dbReference type="EC" id="4.3.2.7" evidence="1"/>
<proteinExistence type="predicted"/>
<evidence type="ECO:0000313" key="5">
    <source>
        <dbReference type="Proteomes" id="UP001172684"/>
    </source>
</evidence>
<feature type="region of interest" description="Disordered" evidence="3">
    <location>
        <begin position="233"/>
        <end position="259"/>
    </location>
</feature>
<dbReference type="PANTHER" id="PTHR12192">
    <property type="entry name" value="CATION TRANSPORT PROTEIN CHAC-RELATED"/>
    <property type="match status" value="1"/>
</dbReference>
<evidence type="ECO:0000256" key="2">
    <source>
        <dbReference type="ARBA" id="ARBA00023239"/>
    </source>
</evidence>
<feature type="region of interest" description="Disordered" evidence="3">
    <location>
        <begin position="1"/>
        <end position="37"/>
    </location>
</feature>
<protein>
    <recommendedName>
        <fullName evidence="1">glutathione-specific gamma-glutamylcyclotransferase</fullName>
        <ecNumber evidence="1">4.3.2.7</ecNumber>
    </recommendedName>
</protein>
<accession>A0ABQ9P3I2</accession>
<dbReference type="EMBL" id="JAPDRL010000003">
    <property type="protein sequence ID" value="KAJ9669150.1"/>
    <property type="molecule type" value="Genomic_DNA"/>
</dbReference>
<feature type="compositionally biased region" description="Polar residues" evidence="3">
    <location>
        <begin position="1"/>
        <end position="21"/>
    </location>
</feature>
<dbReference type="Pfam" id="PF04752">
    <property type="entry name" value="ChaC"/>
    <property type="match status" value="1"/>
</dbReference>
<organism evidence="4 5">
    <name type="scientific">Coniosporium apollinis</name>
    <dbReference type="NCBI Taxonomy" id="61459"/>
    <lineage>
        <taxon>Eukaryota</taxon>
        <taxon>Fungi</taxon>
        <taxon>Dikarya</taxon>
        <taxon>Ascomycota</taxon>
        <taxon>Pezizomycotina</taxon>
        <taxon>Dothideomycetes</taxon>
        <taxon>Dothideomycetes incertae sedis</taxon>
        <taxon>Coniosporium</taxon>
    </lineage>
</organism>
<comment type="caution">
    <text evidence="4">The sequence shown here is derived from an EMBL/GenBank/DDBJ whole genome shotgun (WGS) entry which is preliminary data.</text>
</comment>
<gene>
    <name evidence="4" type="ORF">H2201_000501</name>
</gene>
<dbReference type="InterPro" id="IPR006840">
    <property type="entry name" value="ChaC"/>
</dbReference>
<keyword evidence="2" id="KW-0456">Lyase</keyword>
<evidence type="ECO:0000256" key="3">
    <source>
        <dbReference type="SAM" id="MobiDB-lite"/>
    </source>
</evidence>
<keyword evidence="5" id="KW-1185">Reference proteome</keyword>
<evidence type="ECO:0000313" key="4">
    <source>
        <dbReference type="EMBL" id="KAJ9669150.1"/>
    </source>
</evidence>
<name>A0ABQ9P3I2_9PEZI</name>
<reference evidence="4" key="1">
    <citation type="submission" date="2022-10" db="EMBL/GenBank/DDBJ databases">
        <title>Culturing micro-colonial fungi from biological soil crusts in the Mojave desert and describing Neophaeococcomyces mojavensis, and introducing the new genera and species Taxawa tesnikishii.</title>
        <authorList>
            <person name="Kurbessoian T."/>
            <person name="Stajich J.E."/>
        </authorList>
    </citation>
    <scope>NUCLEOTIDE SEQUENCE</scope>
    <source>
        <strain evidence="4">TK_1</strain>
    </source>
</reference>